<dbReference type="RefSeq" id="WP_268004207.1">
    <property type="nucleotide sequence ID" value="NZ_BSUT01000001.1"/>
</dbReference>
<gene>
    <name evidence="1" type="ORF">NZD89_18310</name>
</gene>
<keyword evidence="2" id="KW-1185">Reference proteome</keyword>
<sequence>MSLVGGVDCGTERTVSTIAWLDTETKAFQLDAYIPSVVTPLPTYPSKDVSCVGFDCPQGLPIIGQKTRLADRQANTPTRSLPQTRHDLLNNHVLYRGLIQLGVSVFWNVFENEQAVIYGLNAIDAPPSYNKPLIFETYPRFALDTLFGLKSSIKYIPSKRKTPIEYIDLVWHRIQRLGYTCSSIIRPTVDQVDSMLCAIAAEDVVRGSCVKVGREPFIDTEDRIIREGFIAVPGRRQERWI</sequence>
<accession>A0ABY6ZDI7</accession>
<evidence type="ECO:0000313" key="1">
    <source>
        <dbReference type="EMBL" id="WAH40311.1"/>
    </source>
</evidence>
<protein>
    <submittedName>
        <fullName evidence="1">DUF429 domain-containing protein</fullName>
    </submittedName>
</protein>
<proteinExistence type="predicted"/>
<organism evidence="1 2">
    <name type="scientific">Alicyclobacillus fastidiosus</name>
    <dbReference type="NCBI Taxonomy" id="392011"/>
    <lineage>
        <taxon>Bacteria</taxon>
        <taxon>Bacillati</taxon>
        <taxon>Bacillota</taxon>
        <taxon>Bacilli</taxon>
        <taxon>Bacillales</taxon>
        <taxon>Alicyclobacillaceae</taxon>
        <taxon>Alicyclobacillus</taxon>
    </lineage>
</organism>
<name>A0ABY6ZDI7_9BACL</name>
<dbReference type="EMBL" id="CP104067">
    <property type="protein sequence ID" value="WAH40311.1"/>
    <property type="molecule type" value="Genomic_DNA"/>
</dbReference>
<dbReference type="Proteomes" id="UP001164761">
    <property type="component" value="Chromosome"/>
</dbReference>
<evidence type="ECO:0000313" key="2">
    <source>
        <dbReference type="Proteomes" id="UP001164761"/>
    </source>
</evidence>
<reference evidence="1" key="1">
    <citation type="submission" date="2022-08" db="EMBL/GenBank/DDBJ databases">
        <title>Alicyclobacillus fastidiosus DSM 17978, complete genome.</title>
        <authorList>
            <person name="Wang Q."/>
            <person name="Cai R."/>
            <person name="Wang Z."/>
        </authorList>
    </citation>
    <scope>NUCLEOTIDE SEQUENCE</scope>
    <source>
        <strain evidence="1">DSM 17978</strain>
    </source>
</reference>